<name>A0ACC2WH25_9TREE</name>
<reference evidence="1" key="1">
    <citation type="submission" date="2023-04" db="EMBL/GenBank/DDBJ databases">
        <title>Draft Genome sequencing of Naganishia species isolated from polar environments using Oxford Nanopore Technology.</title>
        <authorList>
            <person name="Leo P."/>
            <person name="Venkateswaran K."/>
        </authorList>
    </citation>
    <scope>NUCLEOTIDE SEQUENCE</scope>
    <source>
        <strain evidence="1">MNA-CCFEE 5261</strain>
    </source>
</reference>
<organism evidence="1 2">
    <name type="scientific">Naganishia cerealis</name>
    <dbReference type="NCBI Taxonomy" id="610337"/>
    <lineage>
        <taxon>Eukaryota</taxon>
        <taxon>Fungi</taxon>
        <taxon>Dikarya</taxon>
        <taxon>Basidiomycota</taxon>
        <taxon>Agaricomycotina</taxon>
        <taxon>Tremellomycetes</taxon>
        <taxon>Filobasidiales</taxon>
        <taxon>Filobasidiaceae</taxon>
        <taxon>Naganishia</taxon>
    </lineage>
</organism>
<sequence length="654" mass="74257">MSRSPSPVSVDEHDRETNLDGVNGKRKRSLSPRPRLDRSASPPTQRRRSRSPLPAQAPASISAPTRLDPEIPLPRVQDVDPVRRRERERQLAQQFLSKEDGPGDSQALVRTEEEKQFDAKAEFAKLLSTRAGGAYIPPSRLRAMQAEAAKNKSSPEYQRMSWDALRKSINGLINKVNTANIKHVVPELFNENLIRGRGLYARSIMKAQASSLPFTPVFAALTAIVNTKLPMVGELVLVRLISQFRRAFKRNDKIVCHATSTFIAHLVNQSVAHEIVALQMLVLLLEKPTDDSVEIAVGFMREVGAFLAENSPKANNGVFERFRAVLHEGAIDKRTQYMIEVLFQVRRDKFKDNPAIPEGLDLVEEDEQITHRIALDDELQVQEGLNLFKLDPNFEENESKYAEIKAEILGDESDEESGSENESDEDEVEDVAPEKEGIQDMTETDLINMRRTIYLTIMNSLNFEEAVHKLLNVQIPAGNEIELCNMIVECCSQERSYSQFYGLIGERFCKINRVWCDNFQDAFAKYYDTIHRYETNKLRNIGRFFGHLLASDAISWAVLHIIHMNEEETTSSSRIFIKIMMQEMMEEMGIKQMAQRFKDADLQPALAGIFPKDNPKNTRFSINYFTSIGLGVVTEDMRTWLQVSASSRAVVVHI</sequence>
<gene>
    <name evidence="1" type="primary">CWC22</name>
    <name evidence="1" type="ORF">QFC19_001532</name>
</gene>
<proteinExistence type="predicted"/>
<comment type="caution">
    <text evidence="1">The sequence shown here is derived from an EMBL/GenBank/DDBJ whole genome shotgun (WGS) entry which is preliminary data.</text>
</comment>
<keyword evidence="2" id="KW-1185">Reference proteome</keyword>
<dbReference type="Proteomes" id="UP001241377">
    <property type="component" value="Unassembled WGS sequence"/>
</dbReference>
<evidence type="ECO:0000313" key="2">
    <source>
        <dbReference type="Proteomes" id="UP001241377"/>
    </source>
</evidence>
<evidence type="ECO:0000313" key="1">
    <source>
        <dbReference type="EMBL" id="KAJ9110703.1"/>
    </source>
</evidence>
<accession>A0ACC2WH25</accession>
<dbReference type="EMBL" id="JASBWR010000011">
    <property type="protein sequence ID" value="KAJ9110703.1"/>
    <property type="molecule type" value="Genomic_DNA"/>
</dbReference>
<protein>
    <submittedName>
        <fullName evidence="1">Pre-mRNA-splicing factor cwc22</fullName>
    </submittedName>
</protein>